<keyword evidence="1" id="KW-0472">Membrane</keyword>
<sequence>MPTIMVVVVTWALMLLAQTVPGVCALARPCPEPDARVAPALLFGGLMMLPAAGLILTAWVERGWAWWVRLALYVVLIGLAVAGLGAVLFAGGFTIGFPL</sequence>
<keyword evidence="1" id="KW-1133">Transmembrane helix</keyword>
<protein>
    <submittedName>
        <fullName evidence="2">Uncharacterized protein</fullName>
    </submittedName>
</protein>
<dbReference type="EMBL" id="SGXT01000013">
    <property type="protein sequence ID" value="RZT62353.1"/>
    <property type="molecule type" value="Genomic_DNA"/>
</dbReference>
<comment type="caution">
    <text evidence="2">The sequence shown here is derived from an EMBL/GenBank/DDBJ whole genome shotgun (WGS) entry which is preliminary data.</text>
</comment>
<evidence type="ECO:0000313" key="3">
    <source>
        <dbReference type="Proteomes" id="UP000292408"/>
    </source>
</evidence>
<name>A0A4Q7TP03_9MICO</name>
<feature type="transmembrane region" description="Helical" evidence="1">
    <location>
        <begin position="72"/>
        <end position="97"/>
    </location>
</feature>
<dbReference type="AlphaFoldDB" id="A0A4Q7TP03"/>
<gene>
    <name evidence="2" type="ORF">EV140_0875</name>
</gene>
<evidence type="ECO:0000313" key="2">
    <source>
        <dbReference type="EMBL" id="RZT62353.1"/>
    </source>
</evidence>
<keyword evidence="1" id="KW-0812">Transmembrane</keyword>
<dbReference type="Proteomes" id="UP000292408">
    <property type="component" value="Unassembled WGS sequence"/>
</dbReference>
<organism evidence="2 3">
    <name type="scientific">Microcella alkaliphila</name>
    <dbReference type="NCBI Taxonomy" id="279828"/>
    <lineage>
        <taxon>Bacteria</taxon>
        <taxon>Bacillati</taxon>
        <taxon>Actinomycetota</taxon>
        <taxon>Actinomycetes</taxon>
        <taxon>Micrococcales</taxon>
        <taxon>Microbacteriaceae</taxon>
        <taxon>Microcella</taxon>
    </lineage>
</organism>
<accession>A0A4Q7TP03</accession>
<evidence type="ECO:0000256" key="1">
    <source>
        <dbReference type="SAM" id="Phobius"/>
    </source>
</evidence>
<feature type="transmembrane region" description="Helical" evidence="1">
    <location>
        <begin position="37"/>
        <end position="60"/>
    </location>
</feature>
<reference evidence="2 3" key="1">
    <citation type="journal article" date="2015" name="Stand. Genomic Sci.">
        <title>Genomic Encyclopedia of Bacterial and Archaeal Type Strains, Phase III: the genomes of soil and plant-associated and newly described type strains.</title>
        <authorList>
            <person name="Whitman W.B."/>
            <person name="Woyke T."/>
            <person name="Klenk H.P."/>
            <person name="Zhou Y."/>
            <person name="Lilburn T.G."/>
            <person name="Beck B.J."/>
            <person name="De Vos P."/>
            <person name="Vandamme P."/>
            <person name="Eisen J.A."/>
            <person name="Garrity G."/>
            <person name="Hugenholtz P."/>
            <person name="Kyrpides N.C."/>
        </authorList>
    </citation>
    <scope>NUCLEOTIDE SEQUENCE [LARGE SCALE GENOMIC DNA]</scope>
    <source>
        <strain evidence="2 3">AC4r</strain>
    </source>
</reference>
<proteinExistence type="predicted"/>
<keyword evidence="3" id="KW-1185">Reference proteome</keyword>